<comment type="caution">
    <text evidence="7">The sequence shown here is derived from an EMBL/GenBank/DDBJ whole genome shotgun (WGS) entry which is preliminary data.</text>
</comment>
<dbReference type="InterPro" id="IPR001926">
    <property type="entry name" value="TrpB-like_PALP"/>
</dbReference>
<dbReference type="CDD" id="cd00090">
    <property type="entry name" value="HTH_ARSR"/>
    <property type="match status" value="1"/>
</dbReference>
<dbReference type="Pfam" id="PF03551">
    <property type="entry name" value="PadR"/>
    <property type="match status" value="1"/>
</dbReference>
<dbReference type="InterPro" id="IPR036388">
    <property type="entry name" value="WH-like_DNA-bd_sf"/>
</dbReference>
<dbReference type="SUPFAM" id="SSF53686">
    <property type="entry name" value="Tryptophan synthase beta subunit-like PLP-dependent enzymes"/>
    <property type="match status" value="1"/>
</dbReference>
<dbReference type="GO" id="GO:0003700">
    <property type="term" value="F:DNA-binding transcription factor activity"/>
    <property type="evidence" value="ECO:0007669"/>
    <property type="project" value="InterPro"/>
</dbReference>
<evidence type="ECO:0000256" key="4">
    <source>
        <dbReference type="NCBIfam" id="TIGR00260"/>
    </source>
</evidence>
<name>A0A0M0BMV4_9ARCH</name>
<dbReference type="InterPro" id="IPR050214">
    <property type="entry name" value="Cys_Synth/Cystath_Beta-Synth"/>
</dbReference>
<dbReference type="InterPro" id="IPR036390">
    <property type="entry name" value="WH_DNA-bd_sf"/>
</dbReference>
<evidence type="ECO:0000313" key="8">
    <source>
        <dbReference type="Proteomes" id="UP000037210"/>
    </source>
</evidence>
<dbReference type="Gene3D" id="3.40.50.1100">
    <property type="match status" value="2"/>
</dbReference>
<dbReference type="InterPro" id="IPR004450">
    <property type="entry name" value="Thr_synthase-like"/>
</dbReference>
<sequence>MQVSRCPRCGGILEFAFDPEHLKEARFKGDFTFWRYRPVLPHVPKPISLGEGGTPLHEARRLGGALGLERLLLKDETRNPTSSFKDRSAALVISDAAGSGFDAVVCATNGNLGASLAAYAARVDVACHLIVPTALDIGKLAQMIAYDADVEEAGGSIEDAIDRASRLAEETGWYQATTELNPLAVEALKTIAYELAEQAPVPDWMVVAMGSGATIHAVWKGFRELEEMGAIEQGPRLVGVQAAGCSPIAEAFILGGDRPTEIEKAETEATAIRVRAPLYGSAALEALRDSGGLAISVTDEELLDAEREIARSEGIFAEPASAATVACLRHLLESGEMGRGDSVVSLITSSGLKTDDILRNLSGRRRSPGIGSRLATKERILRTIDRRRTYGYDLWKSMGKKMTLGAVYQHLSDLENRGLIASYTEGKRRYLRITERGRRVLEALKELRSLL</sequence>
<feature type="domain" description="HTH arsR-type" evidence="6">
    <location>
        <begin position="369"/>
        <end position="446"/>
    </location>
</feature>
<dbReference type="Gene3D" id="1.10.10.10">
    <property type="entry name" value="Winged helix-like DNA-binding domain superfamily/Winged helix DNA-binding domain"/>
    <property type="match status" value="1"/>
</dbReference>
<dbReference type="InterPro" id="IPR036052">
    <property type="entry name" value="TrpB-like_PALP_sf"/>
</dbReference>
<dbReference type="PATRIC" id="fig|1685127.3.peg.1529"/>
<dbReference type="EC" id="4.2.3.1" evidence="4"/>
<organism evidence="7 8">
    <name type="scientific">miscellaneous Crenarchaeota group-15 archaeon DG-45</name>
    <dbReference type="NCBI Taxonomy" id="1685127"/>
    <lineage>
        <taxon>Archaea</taxon>
        <taxon>Candidatus Bathyarchaeota</taxon>
        <taxon>MCG-15</taxon>
    </lineage>
</organism>
<dbReference type="CDD" id="cd01563">
    <property type="entry name" value="Thr-synth_1"/>
    <property type="match status" value="1"/>
</dbReference>
<proteinExistence type="inferred from homology"/>
<dbReference type="NCBIfam" id="TIGR00260">
    <property type="entry name" value="thrC"/>
    <property type="match status" value="1"/>
</dbReference>
<evidence type="ECO:0000256" key="5">
    <source>
        <dbReference type="PIRSR" id="PIRSR604450-51"/>
    </source>
</evidence>
<evidence type="ECO:0000313" key="7">
    <source>
        <dbReference type="EMBL" id="KON29759.1"/>
    </source>
</evidence>
<dbReference type="InterPro" id="IPR011991">
    <property type="entry name" value="ArsR-like_HTH"/>
</dbReference>
<feature type="modified residue" description="N6-(pyridoxal phosphate)lysine" evidence="5">
    <location>
        <position position="85"/>
    </location>
</feature>
<protein>
    <recommendedName>
        <fullName evidence="4">Threonine synthase</fullName>
        <ecNumber evidence="4">4.2.3.1</ecNumber>
    </recommendedName>
</protein>
<evidence type="ECO:0000256" key="2">
    <source>
        <dbReference type="ARBA" id="ARBA00005517"/>
    </source>
</evidence>
<dbReference type="GO" id="GO:0004795">
    <property type="term" value="F:threonine synthase activity"/>
    <property type="evidence" value="ECO:0007669"/>
    <property type="project" value="UniProtKB-UniRule"/>
</dbReference>
<dbReference type="AlphaFoldDB" id="A0A0M0BMV4"/>
<comment type="cofactor">
    <cofactor evidence="1 5">
        <name>pyridoxal 5'-phosphate</name>
        <dbReference type="ChEBI" id="CHEBI:597326"/>
    </cofactor>
</comment>
<accession>A0A0M0BMV4</accession>
<dbReference type="InterPro" id="IPR001845">
    <property type="entry name" value="HTH_ArsR_DNA-bd_dom"/>
</dbReference>
<gene>
    <name evidence="7" type="ORF">AC482_05650</name>
</gene>
<dbReference type="InterPro" id="IPR005149">
    <property type="entry name" value="Tscrpt_reg_PadR_N"/>
</dbReference>
<dbReference type="PANTHER" id="PTHR10314">
    <property type="entry name" value="CYSTATHIONINE BETA-SYNTHASE"/>
    <property type="match status" value="1"/>
</dbReference>
<evidence type="ECO:0000259" key="6">
    <source>
        <dbReference type="SMART" id="SM00418"/>
    </source>
</evidence>
<reference evidence="7 8" key="1">
    <citation type="submission" date="2015-06" db="EMBL/GenBank/DDBJ databases">
        <title>New insights into the roles of widespread benthic archaea in carbon and nitrogen cycling.</title>
        <authorList>
            <person name="Lazar C.S."/>
            <person name="Baker B.J."/>
            <person name="Seitz K.W."/>
            <person name="Hyde A.S."/>
            <person name="Dick G.J."/>
            <person name="Hinrichs K.-U."/>
            <person name="Teske A.P."/>
        </authorList>
    </citation>
    <scope>NUCLEOTIDE SEQUENCE [LARGE SCALE GENOMIC DNA]</scope>
    <source>
        <strain evidence="7">DG-45</strain>
    </source>
</reference>
<evidence type="ECO:0000256" key="3">
    <source>
        <dbReference type="ARBA" id="ARBA00022898"/>
    </source>
</evidence>
<dbReference type="EMBL" id="LFWZ01000052">
    <property type="protein sequence ID" value="KON29759.1"/>
    <property type="molecule type" value="Genomic_DNA"/>
</dbReference>
<keyword evidence="3 5" id="KW-0663">Pyridoxal phosphate</keyword>
<dbReference type="SMART" id="SM00418">
    <property type="entry name" value="HTH_ARSR"/>
    <property type="match status" value="1"/>
</dbReference>
<comment type="similarity">
    <text evidence="2">Belongs to the threonine synthase family.</text>
</comment>
<dbReference type="SUPFAM" id="SSF46785">
    <property type="entry name" value="Winged helix' DNA-binding domain"/>
    <property type="match status" value="1"/>
</dbReference>
<dbReference type="GO" id="GO:0009088">
    <property type="term" value="P:threonine biosynthetic process"/>
    <property type="evidence" value="ECO:0007669"/>
    <property type="project" value="UniProtKB-UniRule"/>
</dbReference>
<dbReference type="Proteomes" id="UP000037210">
    <property type="component" value="Unassembled WGS sequence"/>
</dbReference>
<dbReference type="Pfam" id="PF00291">
    <property type="entry name" value="PALP"/>
    <property type="match status" value="1"/>
</dbReference>
<evidence type="ECO:0000256" key="1">
    <source>
        <dbReference type="ARBA" id="ARBA00001933"/>
    </source>
</evidence>